<evidence type="ECO:0008006" key="2">
    <source>
        <dbReference type="Google" id="ProtNLM"/>
    </source>
</evidence>
<organism evidence="1">
    <name type="scientific">marine sediment metagenome</name>
    <dbReference type="NCBI Taxonomy" id="412755"/>
    <lineage>
        <taxon>unclassified sequences</taxon>
        <taxon>metagenomes</taxon>
        <taxon>ecological metagenomes</taxon>
    </lineage>
</organism>
<name>A0A0F9LY06_9ZZZZ</name>
<sequence>MTTYTRPLVNGTPTTGQVVKAAHVNEPIDQIYDTILAGGITSDQIAAGAVDTTELATAAVTRAKMDGTIPDGSTTATNTAPTDEKGLANKKYVDDQVPTSGFFTAATDEFNVTVGVGSTFEDLDISSSVGANVALVFFQIESQVDDVKIKPKGEGGAYSAHPLGEGVSFNLSGSAPSEFVYGTVTTDSSGIIQVAAFTTSQFTLKVLGYIK</sequence>
<comment type="caution">
    <text evidence="1">The sequence shown here is derived from an EMBL/GenBank/DDBJ whole genome shotgun (WGS) entry which is preliminary data.</text>
</comment>
<protein>
    <recommendedName>
        <fullName evidence="2">Tail fiber protein</fullName>
    </recommendedName>
</protein>
<evidence type="ECO:0000313" key="1">
    <source>
        <dbReference type="EMBL" id="KKN00015.1"/>
    </source>
</evidence>
<gene>
    <name evidence="1" type="ORF">LCGC14_1142030</name>
</gene>
<accession>A0A0F9LY06</accession>
<proteinExistence type="predicted"/>
<reference evidence="1" key="1">
    <citation type="journal article" date="2015" name="Nature">
        <title>Complex archaea that bridge the gap between prokaryotes and eukaryotes.</title>
        <authorList>
            <person name="Spang A."/>
            <person name="Saw J.H."/>
            <person name="Jorgensen S.L."/>
            <person name="Zaremba-Niedzwiedzka K."/>
            <person name="Martijn J."/>
            <person name="Lind A.E."/>
            <person name="van Eijk R."/>
            <person name="Schleper C."/>
            <person name="Guy L."/>
            <person name="Ettema T.J."/>
        </authorList>
    </citation>
    <scope>NUCLEOTIDE SEQUENCE</scope>
</reference>
<dbReference type="EMBL" id="LAZR01005429">
    <property type="protein sequence ID" value="KKN00015.1"/>
    <property type="molecule type" value="Genomic_DNA"/>
</dbReference>
<dbReference type="AlphaFoldDB" id="A0A0F9LY06"/>